<proteinExistence type="predicted"/>
<organism evidence="1">
    <name type="scientific">Caudovirales sp. ct1Jx6</name>
    <dbReference type="NCBI Taxonomy" id="2826765"/>
    <lineage>
        <taxon>Viruses</taxon>
        <taxon>Duplodnaviria</taxon>
        <taxon>Heunggongvirae</taxon>
        <taxon>Uroviricota</taxon>
        <taxon>Caudoviricetes</taxon>
    </lineage>
</organism>
<sequence>MKITIGNIDYTISESDKKWTLSNVCGKTTTSLIISKSEAPSLNDLVEYVRCIKSE</sequence>
<evidence type="ECO:0000313" key="1">
    <source>
        <dbReference type="EMBL" id="DAD83081.1"/>
    </source>
</evidence>
<reference evidence="1" key="1">
    <citation type="journal article" date="2021" name="Proc. Natl. Acad. Sci. U.S.A.">
        <title>A Catalog of Tens of Thousands of Viruses from Human Metagenomes Reveals Hidden Associations with Chronic Diseases.</title>
        <authorList>
            <person name="Tisza M.J."/>
            <person name="Buck C.B."/>
        </authorList>
    </citation>
    <scope>NUCLEOTIDE SEQUENCE</scope>
    <source>
        <strain evidence="1">Ct1Jx6</strain>
    </source>
</reference>
<dbReference type="EMBL" id="BK014927">
    <property type="protein sequence ID" value="DAD83081.1"/>
    <property type="molecule type" value="Genomic_DNA"/>
</dbReference>
<protein>
    <submittedName>
        <fullName evidence="1">mRNA cleavage and polyadenylation factor CLP1 P-loop</fullName>
    </submittedName>
</protein>
<name>A0A8S5ML91_9CAUD</name>
<accession>A0A8S5ML91</accession>